<organism evidence="2 3">
    <name type="scientific">Aldrovandia affinis</name>
    <dbReference type="NCBI Taxonomy" id="143900"/>
    <lineage>
        <taxon>Eukaryota</taxon>
        <taxon>Metazoa</taxon>
        <taxon>Chordata</taxon>
        <taxon>Craniata</taxon>
        <taxon>Vertebrata</taxon>
        <taxon>Euteleostomi</taxon>
        <taxon>Actinopterygii</taxon>
        <taxon>Neopterygii</taxon>
        <taxon>Teleostei</taxon>
        <taxon>Notacanthiformes</taxon>
        <taxon>Halosauridae</taxon>
        <taxon>Aldrovandia</taxon>
    </lineage>
</organism>
<accession>A0AAD7SZL1</accession>
<dbReference type="Proteomes" id="UP001221898">
    <property type="component" value="Unassembled WGS sequence"/>
</dbReference>
<dbReference type="AlphaFoldDB" id="A0AAD7SZL1"/>
<evidence type="ECO:0000313" key="2">
    <source>
        <dbReference type="EMBL" id="KAJ8411680.1"/>
    </source>
</evidence>
<proteinExistence type="predicted"/>
<name>A0AAD7SZL1_9TELE</name>
<evidence type="ECO:0000313" key="3">
    <source>
        <dbReference type="Proteomes" id="UP001221898"/>
    </source>
</evidence>
<dbReference type="EMBL" id="JAINUG010000021">
    <property type="protein sequence ID" value="KAJ8411680.1"/>
    <property type="molecule type" value="Genomic_DNA"/>
</dbReference>
<sequence length="157" mass="17316">MSRGHCGKVRSLWQRAAELNGTSKRLRSWRGTIAGPAGCWSHGFQKSPFHTIIPRSNLLPRVALSSRVLLCASHPQHCSTQPSPALIVQSPVGHHALQPERSRAADSTPLPRSRADEHQPHPQSQKNHVSIYHRTRMRPQHTSTRIDLSVPCSGGGV</sequence>
<feature type="region of interest" description="Disordered" evidence="1">
    <location>
        <begin position="95"/>
        <end position="157"/>
    </location>
</feature>
<reference evidence="2" key="1">
    <citation type="journal article" date="2023" name="Science">
        <title>Genome structures resolve the early diversification of teleost fishes.</title>
        <authorList>
            <person name="Parey E."/>
            <person name="Louis A."/>
            <person name="Montfort J."/>
            <person name="Bouchez O."/>
            <person name="Roques C."/>
            <person name="Iampietro C."/>
            <person name="Lluch J."/>
            <person name="Castinel A."/>
            <person name="Donnadieu C."/>
            <person name="Desvignes T."/>
            <person name="Floi Bucao C."/>
            <person name="Jouanno E."/>
            <person name="Wen M."/>
            <person name="Mejri S."/>
            <person name="Dirks R."/>
            <person name="Jansen H."/>
            <person name="Henkel C."/>
            <person name="Chen W.J."/>
            <person name="Zahm M."/>
            <person name="Cabau C."/>
            <person name="Klopp C."/>
            <person name="Thompson A.W."/>
            <person name="Robinson-Rechavi M."/>
            <person name="Braasch I."/>
            <person name="Lecointre G."/>
            <person name="Bobe J."/>
            <person name="Postlethwait J.H."/>
            <person name="Berthelot C."/>
            <person name="Roest Crollius H."/>
            <person name="Guiguen Y."/>
        </authorList>
    </citation>
    <scope>NUCLEOTIDE SEQUENCE</scope>
    <source>
        <strain evidence="2">NC1722</strain>
    </source>
</reference>
<gene>
    <name evidence="2" type="ORF">AAFF_G00153180</name>
</gene>
<keyword evidence="3" id="KW-1185">Reference proteome</keyword>
<evidence type="ECO:0000256" key="1">
    <source>
        <dbReference type="SAM" id="MobiDB-lite"/>
    </source>
</evidence>
<comment type="caution">
    <text evidence="2">The sequence shown here is derived from an EMBL/GenBank/DDBJ whole genome shotgun (WGS) entry which is preliminary data.</text>
</comment>
<protein>
    <submittedName>
        <fullName evidence="2">Uncharacterized protein</fullName>
    </submittedName>
</protein>